<proteinExistence type="predicted"/>
<name>A0A7S2DNN9_9STRA</name>
<evidence type="ECO:0000313" key="1">
    <source>
        <dbReference type="EMBL" id="CAD9459862.1"/>
    </source>
</evidence>
<gene>
    <name evidence="1" type="ORF">DSPE1174_LOCUS24105</name>
</gene>
<accession>A0A7S2DNN9</accession>
<dbReference type="AlphaFoldDB" id="A0A7S2DNN9"/>
<protein>
    <submittedName>
        <fullName evidence="1">Uncharacterized protein</fullName>
    </submittedName>
</protein>
<sequence length="252" mass="26120">MTSMAPSLVSSMLDQTNCADESLAPPLNNTLQTNAGLTVVPDTMRPTSGGMATGLNTHTDQGSMDWIRVIKGGFDGANEPGEAGVNAQLLVSQLLGQLDGTQNPSGLGSAGLLNDMPVVSTSTANSNTISCAFSTDLSILSPTMTELDTTGLDSTQDHAHPRLDNLIAVTTTHPAASLESGTFALSDEDSLALIPPVTYCAHVPNETAVHGYCPPVVLDASRPSDLPSNLCSSASLSISRSISPFQKRPRLS</sequence>
<reference evidence="1" key="1">
    <citation type="submission" date="2021-01" db="EMBL/GenBank/DDBJ databases">
        <authorList>
            <person name="Corre E."/>
            <person name="Pelletier E."/>
            <person name="Niang G."/>
            <person name="Scheremetjew M."/>
            <person name="Finn R."/>
            <person name="Kale V."/>
            <person name="Holt S."/>
            <person name="Cochrane G."/>
            <person name="Meng A."/>
            <person name="Brown T."/>
            <person name="Cohen L."/>
        </authorList>
    </citation>
    <scope>NUCLEOTIDE SEQUENCE</scope>
    <source>
        <strain evidence="1">CCMP1381</strain>
    </source>
</reference>
<organism evidence="1">
    <name type="scientific">Octactis speculum</name>
    <dbReference type="NCBI Taxonomy" id="3111310"/>
    <lineage>
        <taxon>Eukaryota</taxon>
        <taxon>Sar</taxon>
        <taxon>Stramenopiles</taxon>
        <taxon>Ochrophyta</taxon>
        <taxon>Dictyochophyceae</taxon>
        <taxon>Dictyochales</taxon>
        <taxon>Dictyochaceae</taxon>
        <taxon>Octactis</taxon>
    </lineage>
</organism>
<dbReference type="EMBL" id="HBGS01046527">
    <property type="protein sequence ID" value="CAD9459862.1"/>
    <property type="molecule type" value="Transcribed_RNA"/>
</dbReference>